<dbReference type="EMBL" id="KD176841">
    <property type="protein sequence ID" value="EMS54917.1"/>
    <property type="molecule type" value="Genomic_DNA"/>
</dbReference>
<feature type="region of interest" description="Disordered" evidence="1">
    <location>
        <begin position="68"/>
        <end position="109"/>
    </location>
</feature>
<gene>
    <name evidence="2" type="ORF">TRIUR3_35173</name>
</gene>
<feature type="compositionally biased region" description="Basic and acidic residues" evidence="1">
    <location>
        <begin position="98"/>
        <end position="108"/>
    </location>
</feature>
<dbReference type="AlphaFoldDB" id="M7Z4J5"/>
<accession>M7Z4J5</accession>
<organism evidence="2">
    <name type="scientific">Triticum urartu</name>
    <name type="common">Red wild einkorn</name>
    <name type="synonym">Crithodium urartu</name>
    <dbReference type="NCBI Taxonomy" id="4572"/>
    <lineage>
        <taxon>Eukaryota</taxon>
        <taxon>Viridiplantae</taxon>
        <taxon>Streptophyta</taxon>
        <taxon>Embryophyta</taxon>
        <taxon>Tracheophyta</taxon>
        <taxon>Spermatophyta</taxon>
        <taxon>Magnoliopsida</taxon>
        <taxon>Liliopsida</taxon>
        <taxon>Poales</taxon>
        <taxon>Poaceae</taxon>
        <taxon>BOP clade</taxon>
        <taxon>Pooideae</taxon>
        <taxon>Triticodae</taxon>
        <taxon>Triticeae</taxon>
        <taxon>Triticinae</taxon>
        <taxon>Triticum</taxon>
    </lineage>
</organism>
<name>M7Z4J5_TRIUA</name>
<feature type="region of interest" description="Disordered" evidence="1">
    <location>
        <begin position="125"/>
        <end position="152"/>
    </location>
</feature>
<sequence>MTAPVQSVPLVLNAGFPLPDLAGGESILGNKPTQTLVCTPAESSIGDAGDAALTVQLDVNSTCEDAILSAPKSEQSTSKDDPQKPGLTRRSVQGDGSSNRESDARHDSPLMLVARAIGHFMGLKAPERKQKLGRPITSKRVICPKPPHYELG</sequence>
<reference evidence="2" key="1">
    <citation type="journal article" date="2013" name="Nature">
        <title>Draft genome of the wheat A-genome progenitor Triticum urartu.</title>
        <authorList>
            <person name="Ling H.Q."/>
            <person name="Zhao S."/>
            <person name="Liu D."/>
            <person name="Wang J."/>
            <person name="Sun H."/>
            <person name="Zhang C."/>
            <person name="Fan H."/>
            <person name="Li D."/>
            <person name="Dong L."/>
            <person name="Tao Y."/>
            <person name="Gao C."/>
            <person name="Wu H."/>
            <person name="Li Y."/>
            <person name="Cui Y."/>
            <person name="Guo X."/>
            <person name="Zheng S."/>
            <person name="Wang B."/>
            <person name="Yu K."/>
            <person name="Liang Q."/>
            <person name="Yang W."/>
            <person name="Lou X."/>
            <person name="Chen J."/>
            <person name="Feng M."/>
            <person name="Jian J."/>
            <person name="Zhang X."/>
            <person name="Luo G."/>
            <person name="Jiang Y."/>
            <person name="Liu J."/>
            <person name="Wang Z."/>
            <person name="Sha Y."/>
            <person name="Zhang B."/>
            <person name="Wu H."/>
            <person name="Tang D."/>
            <person name="Shen Q."/>
            <person name="Xue P."/>
            <person name="Zou S."/>
            <person name="Wang X."/>
            <person name="Liu X."/>
            <person name="Wang F."/>
            <person name="Yang Y."/>
            <person name="An X."/>
            <person name="Dong Z."/>
            <person name="Zhang K."/>
            <person name="Zhang X."/>
            <person name="Luo M.C."/>
            <person name="Dvorak J."/>
            <person name="Tong Y."/>
            <person name="Wang J."/>
            <person name="Yang H."/>
            <person name="Li Z."/>
            <person name="Wang D."/>
            <person name="Zhang A."/>
            <person name="Wang J."/>
        </authorList>
    </citation>
    <scope>NUCLEOTIDE SEQUENCE</scope>
</reference>
<protein>
    <submittedName>
        <fullName evidence="2">Uncharacterized protein</fullName>
    </submittedName>
</protein>
<evidence type="ECO:0000313" key="2">
    <source>
        <dbReference type="EMBL" id="EMS54917.1"/>
    </source>
</evidence>
<evidence type="ECO:0000256" key="1">
    <source>
        <dbReference type="SAM" id="MobiDB-lite"/>
    </source>
</evidence>
<proteinExistence type="predicted"/>